<accession>A0A2P8FLQ2</accession>
<proteinExistence type="predicted"/>
<protein>
    <submittedName>
        <fullName evidence="3">Endosialidase-like protein</fullName>
    </submittedName>
</protein>
<dbReference type="Pfam" id="PF13884">
    <property type="entry name" value="Peptidase_S74"/>
    <property type="match status" value="1"/>
</dbReference>
<evidence type="ECO:0000259" key="2">
    <source>
        <dbReference type="PROSITE" id="PS51688"/>
    </source>
</evidence>
<reference evidence="3 4" key="1">
    <citation type="submission" date="2018-03" db="EMBL/GenBank/DDBJ databases">
        <title>Genomic Encyclopedia of Archaeal and Bacterial Type Strains, Phase II (KMG-II): from individual species to whole genera.</title>
        <authorList>
            <person name="Goeker M."/>
        </authorList>
    </citation>
    <scope>NUCLEOTIDE SEQUENCE [LARGE SCALE GENOMIC DNA]</scope>
    <source>
        <strain evidence="3 4">DSM 29057</strain>
    </source>
</reference>
<evidence type="ECO:0000256" key="1">
    <source>
        <dbReference type="SAM" id="Coils"/>
    </source>
</evidence>
<keyword evidence="1" id="KW-0175">Coiled coil</keyword>
<evidence type="ECO:0000313" key="4">
    <source>
        <dbReference type="Proteomes" id="UP000241964"/>
    </source>
</evidence>
<keyword evidence="4" id="KW-1185">Reference proteome</keyword>
<dbReference type="SUPFAM" id="SSF101967">
    <property type="entry name" value="Adhesin YadA, collagen-binding domain"/>
    <property type="match status" value="1"/>
</dbReference>
<comment type="caution">
    <text evidence="3">The sequence shown here is derived from an EMBL/GenBank/DDBJ whole genome shotgun (WGS) entry which is preliminary data.</text>
</comment>
<dbReference type="EMBL" id="PYAS01000019">
    <property type="protein sequence ID" value="PSL22651.1"/>
    <property type="molecule type" value="Genomic_DNA"/>
</dbReference>
<dbReference type="InterPro" id="IPR008640">
    <property type="entry name" value="Adhesin_Head_dom"/>
</dbReference>
<organism evidence="3 4">
    <name type="scientific">Dyadobacter jiangsuensis</name>
    <dbReference type="NCBI Taxonomy" id="1591085"/>
    <lineage>
        <taxon>Bacteria</taxon>
        <taxon>Pseudomonadati</taxon>
        <taxon>Bacteroidota</taxon>
        <taxon>Cytophagia</taxon>
        <taxon>Cytophagales</taxon>
        <taxon>Spirosomataceae</taxon>
        <taxon>Dyadobacter</taxon>
    </lineage>
</organism>
<dbReference type="PROSITE" id="PS51688">
    <property type="entry name" value="ICA"/>
    <property type="match status" value="1"/>
</dbReference>
<dbReference type="GO" id="GO:0019867">
    <property type="term" value="C:outer membrane"/>
    <property type="evidence" value="ECO:0007669"/>
    <property type="project" value="InterPro"/>
</dbReference>
<feature type="domain" description="Peptidase S74" evidence="2">
    <location>
        <begin position="376"/>
        <end position="467"/>
    </location>
</feature>
<dbReference type="CDD" id="cd12820">
    <property type="entry name" value="LbR_YadA-like"/>
    <property type="match status" value="1"/>
</dbReference>
<dbReference type="Proteomes" id="UP000241964">
    <property type="component" value="Unassembled WGS sequence"/>
</dbReference>
<dbReference type="AlphaFoldDB" id="A0A2P8FLQ2"/>
<dbReference type="InterPro" id="IPR030392">
    <property type="entry name" value="S74_ICA"/>
</dbReference>
<evidence type="ECO:0000313" key="3">
    <source>
        <dbReference type="EMBL" id="PSL22651.1"/>
    </source>
</evidence>
<dbReference type="Pfam" id="PF05658">
    <property type="entry name" value="YadA_head"/>
    <property type="match status" value="2"/>
</dbReference>
<sequence length="501" mass="53837">MHITLALAQAPQQFSFQGVAKKADGKVVSSAIIGVRLTIHSEAIGGTTVYQETHSTQTNPGGIFNIQIGGGNVVSGTFAAIPWKTFPHFLQLEMDPLGGSAYTDLGTTQMLSVPYAMQAKESTKWNDGYPVVQKFEFAPDIDPNDVNDPDIQKYYLPAVGDGHRLIWYPFKGALRVGESLNGKWEGSEIGAKSVAFGGDNLAKGDFSFAVGLGASATGLFSTAIGQSSSASGTSGVACGLGSLSKGYGTVSVGMYNASPDIPNPTSPLPTDIIFQVGYGSSQNDRKSGISMLRNGNLGIGNNVLAPEYLLDLGGRMRIRHNGTTSGIHFNNSQNIEHGFMGMKTDAQIGFFINNAWRFWVDNAGNGALGGTLSQSSDRRLKRDFSTLSSSLGKLAHLKGYHYYWKDKDRDQSLQTGLVAQEVEALFPELVKTDEKGFKSLNYTGLIPHLIESVKELAKQNAKLEVENAALRAESKSMNDKLATIVTRLDQLSSQRAETMAK</sequence>
<feature type="coiled-coil region" evidence="1">
    <location>
        <begin position="453"/>
        <end position="480"/>
    </location>
</feature>
<dbReference type="Gene3D" id="2.150.10.10">
    <property type="entry name" value="Serralysin-like metalloprotease, C-terminal"/>
    <property type="match status" value="1"/>
</dbReference>
<dbReference type="InterPro" id="IPR011049">
    <property type="entry name" value="Serralysin-like_metalloprot_C"/>
</dbReference>
<gene>
    <name evidence="3" type="ORF">CLV60_1199</name>
</gene>
<name>A0A2P8FLQ2_9BACT</name>